<evidence type="ECO:0000256" key="4">
    <source>
        <dbReference type="ARBA" id="ARBA00023136"/>
    </source>
</evidence>
<sequence>MQLSYTFAIAWLAISATARVVWIPETFDPSERSIVHASSTKRTDDESQSSWIPEQFDPNDKTTIIASSITLRSDDDEQSSWIPEQFDPSDKDTIVASSITIRADESLQSSCGPAFPSDFTCPPSTQCLALNSSSSVKSVICCPAGQDCRFVQAVSCNRELQNATLYQSSSLHSEPTVQLETCASDCCPMGYSCQNGQCAAPSAPIPATSVTVTVPSSTTTSASSSSTTSSSTPPTSTSSASSTPTIPAGLTSGSDPTASHSSFSGSSFAAGFFPGIVLGALLTCLVFWLLARRSRSRDSYIDGKQSPHDTLTDLHTLSRRPTLHGRSISEPITHPDADHRTEFLRNTPPRLPEMGYSVAVHATQPQTPARTPKAVKALFSRSPFLNQQTPASPADTQPPLPAHLKRGTLSFSVSPVRALKKQKSMHSLRRQMIDTSRSGNWRTRPEASRSGSQETIQVLMPSHEQPFTPDQRLQPKTEALATLDSTVYQPHDSTASWRTTDSAQQQPAQPQYASSSRYPTQTFTPTRVPVGGNDDASLGTPYTPSRYYGSGKVKDVLIGSDGALRVVREPEKRDTTFSAMMERAGFRRSELLVGHGVQTRR</sequence>
<evidence type="ECO:0000313" key="8">
    <source>
        <dbReference type="EMBL" id="KAK5693453.1"/>
    </source>
</evidence>
<keyword evidence="4 6" id="KW-0472">Membrane</keyword>
<proteinExistence type="predicted"/>
<evidence type="ECO:0000256" key="7">
    <source>
        <dbReference type="SAM" id="SignalP"/>
    </source>
</evidence>
<evidence type="ECO:0000256" key="5">
    <source>
        <dbReference type="SAM" id="MobiDB-lite"/>
    </source>
</evidence>
<feature type="compositionally biased region" description="Polar residues" evidence="5">
    <location>
        <begin position="484"/>
        <end position="501"/>
    </location>
</feature>
<dbReference type="InterPro" id="IPR051694">
    <property type="entry name" value="Immunoregulatory_rcpt-like"/>
</dbReference>
<evidence type="ECO:0000256" key="2">
    <source>
        <dbReference type="ARBA" id="ARBA00022692"/>
    </source>
</evidence>
<feature type="compositionally biased region" description="Low complexity" evidence="5">
    <location>
        <begin position="502"/>
        <end position="516"/>
    </location>
</feature>
<accession>A0AAN7W3J5</accession>
<evidence type="ECO:0000256" key="3">
    <source>
        <dbReference type="ARBA" id="ARBA00022989"/>
    </source>
</evidence>
<evidence type="ECO:0000256" key="1">
    <source>
        <dbReference type="ARBA" id="ARBA00004167"/>
    </source>
</evidence>
<feature type="region of interest" description="Disordered" evidence="5">
    <location>
        <begin position="34"/>
        <end position="54"/>
    </location>
</feature>
<name>A0AAN7W3J5_9PEZI</name>
<feature type="region of interest" description="Disordered" evidence="5">
    <location>
        <begin position="216"/>
        <end position="260"/>
    </location>
</feature>
<gene>
    <name evidence="8" type="ORF">LTR97_010022</name>
</gene>
<keyword evidence="7" id="KW-0732">Signal</keyword>
<evidence type="ECO:0008006" key="10">
    <source>
        <dbReference type="Google" id="ProtNLM"/>
    </source>
</evidence>
<organism evidence="8 9">
    <name type="scientific">Elasticomyces elasticus</name>
    <dbReference type="NCBI Taxonomy" id="574655"/>
    <lineage>
        <taxon>Eukaryota</taxon>
        <taxon>Fungi</taxon>
        <taxon>Dikarya</taxon>
        <taxon>Ascomycota</taxon>
        <taxon>Pezizomycotina</taxon>
        <taxon>Dothideomycetes</taxon>
        <taxon>Dothideomycetidae</taxon>
        <taxon>Mycosphaerellales</taxon>
        <taxon>Teratosphaeriaceae</taxon>
        <taxon>Elasticomyces</taxon>
    </lineage>
</organism>
<feature type="chain" id="PRO_5043040857" description="Mid2 domain-containing protein" evidence="7">
    <location>
        <begin position="19"/>
        <end position="601"/>
    </location>
</feature>
<reference evidence="8" key="1">
    <citation type="submission" date="2023-08" db="EMBL/GenBank/DDBJ databases">
        <title>Black Yeasts Isolated from many extreme environments.</title>
        <authorList>
            <person name="Coleine C."/>
            <person name="Stajich J.E."/>
            <person name="Selbmann L."/>
        </authorList>
    </citation>
    <scope>NUCLEOTIDE SEQUENCE</scope>
    <source>
        <strain evidence="8">CCFEE 5810</strain>
    </source>
</reference>
<comment type="subcellular location">
    <subcellularLocation>
        <location evidence="1">Membrane</location>
        <topology evidence="1">Single-pass membrane protein</topology>
    </subcellularLocation>
</comment>
<dbReference type="AlphaFoldDB" id="A0AAN7W3J5"/>
<evidence type="ECO:0000313" key="9">
    <source>
        <dbReference type="Proteomes" id="UP001310594"/>
    </source>
</evidence>
<comment type="caution">
    <text evidence="8">The sequence shown here is derived from an EMBL/GenBank/DDBJ whole genome shotgun (WGS) entry which is preliminary data.</text>
</comment>
<keyword evidence="3 6" id="KW-1133">Transmembrane helix</keyword>
<dbReference type="PANTHER" id="PTHR15549">
    <property type="entry name" value="PAIRED IMMUNOGLOBULIN-LIKE TYPE 2 RECEPTOR"/>
    <property type="match status" value="1"/>
</dbReference>
<dbReference type="EMBL" id="JAVRQU010000017">
    <property type="protein sequence ID" value="KAK5693453.1"/>
    <property type="molecule type" value="Genomic_DNA"/>
</dbReference>
<evidence type="ECO:0000256" key="6">
    <source>
        <dbReference type="SAM" id="Phobius"/>
    </source>
</evidence>
<keyword evidence="2 6" id="KW-0812">Transmembrane</keyword>
<dbReference type="PANTHER" id="PTHR15549:SF26">
    <property type="entry name" value="AXIAL BUDDING PATTERN PROTEIN 2-RELATED"/>
    <property type="match status" value="1"/>
</dbReference>
<protein>
    <recommendedName>
        <fullName evidence="10">Mid2 domain-containing protein</fullName>
    </recommendedName>
</protein>
<feature type="compositionally biased region" description="Low complexity" evidence="5">
    <location>
        <begin position="216"/>
        <end position="245"/>
    </location>
</feature>
<feature type="signal peptide" evidence="7">
    <location>
        <begin position="1"/>
        <end position="18"/>
    </location>
</feature>
<feature type="transmembrane region" description="Helical" evidence="6">
    <location>
        <begin position="268"/>
        <end position="291"/>
    </location>
</feature>
<feature type="region of interest" description="Disordered" evidence="5">
    <location>
        <begin position="484"/>
        <end position="543"/>
    </location>
</feature>
<dbReference type="GO" id="GO:0071944">
    <property type="term" value="C:cell periphery"/>
    <property type="evidence" value="ECO:0007669"/>
    <property type="project" value="UniProtKB-ARBA"/>
</dbReference>
<dbReference type="Proteomes" id="UP001310594">
    <property type="component" value="Unassembled WGS sequence"/>
</dbReference>
<dbReference type="GO" id="GO:0016020">
    <property type="term" value="C:membrane"/>
    <property type="evidence" value="ECO:0007669"/>
    <property type="project" value="UniProtKB-SubCell"/>
</dbReference>